<protein>
    <submittedName>
        <fullName evidence="1">Uncharacterized protein</fullName>
    </submittedName>
</protein>
<dbReference type="GeneID" id="55630582"/>
<organism evidence="1 2">
    <name type="scientific">Gordonia phage Secretariat</name>
    <dbReference type="NCBI Taxonomy" id="2725616"/>
    <lineage>
        <taxon>Viruses</taxon>
        <taxon>Duplodnaviria</taxon>
        <taxon>Heunggongvirae</taxon>
        <taxon>Uroviricota</taxon>
        <taxon>Caudoviricetes</taxon>
        <taxon>Deejayvirinae</taxon>
        <taxon>Secretariatvirus</taxon>
        <taxon>Secretariatvirus secretariat</taxon>
    </lineage>
</organism>
<dbReference type="InterPro" id="IPR055637">
    <property type="entry name" value="DUF7213"/>
</dbReference>
<proteinExistence type="predicted"/>
<dbReference type="KEGG" id="vg:55630582"/>
<reference evidence="1 2" key="1">
    <citation type="submission" date="2020-04" db="EMBL/GenBank/DDBJ databases">
        <authorList>
            <person name="Chase M.A."/>
            <person name="Coleman C.N."/>
            <person name="Cunha M.O."/>
            <person name="Daffner M."/>
            <person name="Deam C.J."/>
            <person name="Deloso L.J."/>
            <person name="Desomma A.M."/>
            <person name="Gallardo J."/>
            <person name="Horne M.E."/>
            <person name="Kanahan O.P."/>
            <person name="Lam V."/>
            <person name="Morgan R.T."/>
            <person name="Mustor E.M."/>
            <person name="Ricardo-Iglesias M."/>
            <person name="Sartorio C.J."/>
            <person name="Sciacchitano A.R."/>
            <person name="Tvenstrup A.W."/>
            <person name="Wood A.R."/>
            <person name="Pollenz R.S."/>
            <person name="Garlena R.A."/>
            <person name="Russell D.A."/>
            <person name="Pope W.H."/>
            <person name="Jacobs-Sera D."/>
            <person name="Hatfull G.F."/>
        </authorList>
    </citation>
    <scope>NUCLEOTIDE SEQUENCE [LARGE SCALE GENOMIC DNA]</scope>
</reference>
<accession>A0A6M3SVS5</accession>
<evidence type="ECO:0000313" key="1">
    <source>
        <dbReference type="EMBL" id="QJD49649.1"/>
    </source>
</evidence>
<keyword evidence="2" id="KW-1185">Reference proteome</keyword>
<dbReference type="EMBL" id="MT310850">
    <property type="protein sequence ID" value="QJD49649.1"/>
    <property type="molecule type" value="Genomic_DNA"/>
</dbReference>
<sequence length="97" mass="11011">MTEDILTRKREAHRRLALLVQELTEIHYEENPDEEVGSTEIPTAWVLCVGYEAMSNDPIFRGTNGPVIMFPKDDQLPGWKVTGILSECMSGMDSDRE</sequence>
<gene>
    <name evidence="1" type="primary">74</name>
    <name evidence="1" type="ORF">SEA_SECRETARIAT_74</name>
</gene>
<evidence type="ECO:0000313" key="2">
    <source>
        <dbReference type="Proteomes" id="UP000501526"/>
    </source>
</evidence>
<name>A0A6M3SVS5_9CAUD</name>
<dbReference type="Proteomes" id="UP000501526">
    <property type="component" value="Segment"/>
</dbReference>
<dbReference type="Pfam" id="PF23850">
    <property type="entry name" value="DUF7213"/>
    <property type="match status" value="1"/>
</dbReference>
<dbReference type="RefSeq" id="YP_009859484.1">
    <property type="nucleotide sequence ID" value="NC_048876.1"/>
</dbReference>